<dbReference type="EMBL" id="ML179462">
    <property type="protein sequence ID" value="THU87146.1"/>
    <property type="molecule type" value="Genomic_DNA"/>
</dbReference>
<dbReference type="Proteomes" id="UP000297245">
    <property type="component" value="Unassembled WGS sequence"/>
</dbReference>
<sequence length="134" mass="15646">MLFTVTHNENHLLDFVSELSLTDPLQDATDDCDWLDYKELCEVAFLVIVAQAHEDIFDAPRCRRNSKTYHRVRISLDPDKKLGSLSQEDTSDCCCPLVLFQPDQEHDICFRRALRDLEDRYTREEQSRFTSSTS</sequence>
<accession>A0A4S8LDV8</accession>
<dbReference type="AlphaFoldDB" id="A0A4S8LDV8"/>
<keyword evidence="2" id="KW-1185">Reference proteome</keyword>
<name>A0A4S8LDV8_DENBC</name>
<proteinExistence type="predicted"/>
<evidence type="ECO:0000313" key="1">
    <source>
        <dbReference type="EMBL" id="THU87146.1"/>
    </source>
</evidence>
<evidence type="ECO:0000313" key="2">
    <source>
        <dbReference type="Proteomes" id="UP000297245"/>
    </source>
</evidence>
<gene>
    <name evidence="1" type="ORF">K435DRAFT_782582</name>
</gene>
<reference evidence="1 2" key="1">
    <citation type="journal article" date="2019" name="Nat. Ecol. Evol.">
        <title>Megaphylogeny resolves global patterns of mushroom evolution.</title>
        <authorList>
            <person name="Varga T."/>
            <person name="Krizsan K."/>
            <person name="Foldi C."/>
            <person name="Dima B."/>
            <person name="Sanchez-Garcia M."/>
            <person name="Sanchez-Ramirez S."/>
            <person name="Szollosi G.J."/>
            <person name="Szarkandi J.G."/>
            <person name="Papp V."/>
            <person name="Albert L."/>
            <person name="Andreopoulos W."/>
            <person name="Angelini C."/>
            <person name="Antonin V."/>
            <person name="Barry K.W."/>
            <person name="Bougher N.L."/>
            <person name="Buchanan P."/>
            <person name="Buyck B."/>
            <person name="Bense V."/>
            <person name="Catcheside P."/>
            <person name="Chovatia M."/>
            <person name="Cooper J."/>
            <person name="Damon W."/>
            <person name="Desjardin D."/>
            <person name="Finy P."/>
            <person name="Geml J."/>
            <person name="Haridas S."/>
            <person name="Hughes K."/>
            <person name="Justo A."/>
            <person name="Karasinski D."/>
            <person name="Kautmanova I."/>
            <person name="Kiss B."/>
            <person name="Kocsube S."/>
            <person name="Kotiranta H."/>
            <person name="LaButti K.M."/>
            <person name="Lechner B.E."/>
            <person name="Liimatainen K."/>
            <person name="Lipzen A."/>
            <person name="Lukacs Z."/>
            <person name="Mihaltcheva S."/>
            <person name="Morgado L.N."/>
            <person name="Niskanen T."/>
            <person name="Noordeloos M.E."/>
            <person name="Ohm R.A."/>
            <person name="Ortiz-Santana B."/>
            <person name="Ovrebo C."/>
            <person name="Racz N."/>
            <person name="Riley R."/>
            <person name="Savchenko A."/>
            <person name="Shiryaev A."/>
            <person name="Soop K."/>
            <person name="Spirin V."/>
            <person name="Szebenyi C."/>
            <person name="Tomsovsky M."/>
            <person name="Tulloss R.E."/>
            <person name="Uehling J."/>
            <person name="Grigoriev I.V."/>
            <person name="Vagvolgyi C."/>
            <person name="Papp T."/>
            <person name="Martin F.M."/>
            <person name="Miettinen O."/>
            <person name="Hibbett D.S."/>
            <person name="Nagy L.G."/>
        </authorList>
    </citation>
    <scope>NUCLEOTIDE SEQUENCE [LARGE SCALE GENOMIC DNA]</scope>
    <source>
        <strain evidence="1 2">CBS 962.96</strain>
    </source>
</reference>
<protein>
    <submittedName>
        <fullName evidence="1">Uncharacterized protein</fullName>
    </submittedName>
</protein>
<organism evidence="1 2">
    <name type="scientific">Dendrothele bispora (strain CBS 962.96)</name>
    <dbReference type="NCBI Taxonomy" id="1314807"/>
    <lineage>
        <taxon>Eukaryota</taxon>
        <taxon>Fungi</taxon>
        <taxon>Dikarya</taxon>
        <taxon>Basidiomycota</taxon>
        <taxon>Agaricomycotina</taxon>
        <taxon>Agaricomycetes</taxon>
        <taxon>Agaricomycetidae</taxon>
        <taxon>Agaricales</taxon>
        <taxon>Agaricales incertae sedis</taxon>
        <taxon>Dendrothele</taxon>
    </lineage>
</organism>